<feature type="non-terminal residue" evidence="2">
    <location>
        <position position="490"/>
    </location>
</feature>
<evidence type="ECO:0000259" key="1">
    <source>
        <dbReference type="Pfam" id="PF00668"/>
    </source>
</evidence>
<dbReference type="PANTHER" id="PTHR45527:SF1">
    <property type="entry name" value="FATTY ACID SYNTHASE"/>
    <property type="match status" value="1"/>
</dbReference>
<accession>A0ABV5YXQ7</accession>
<evidence type="ECO:0000313" key="3">
    <source>
        <dbReference type="Proteomes" id="UP001589627"/>
    </source>
</evidence>
<evidence type="ECO:0000313" key="2">
    <source>
        <dbReference type="EMBL" id="MFB9839478.1"/>
    </source>
</evidence>
<dbReference type="Gene3D" id="3.30.559.10">
    <property type="entry name" value="Chloramphenicol acetyltransferase-like domain"/>
    <property type="match status" value="1"/>
</dbReference>
<dbReference type="CDD" id="cd19543">
    <property type="entry name" value="DCL_NRPS"/>
    <property type="match status" value="1"/>
</dbReference>
<dbReference type="InterPro" id="IPR001242">
    <property type="entry name" value="Condensation_dom"/>
</dbReference>
<name>A0ABV5YXQ7_9ACTN</name>
<reference evidence="2 3" key="1">
    <citation type="submission" date="2024-09" db="EMBL/GenBank/DDBJ databases">
        <authorList>
            <person name="Sun Q."/>
            <person name="Mori K."/>
        </authorList>
    </citation>
    <scope>NUCLEOTIDE SEQUENCE [LARGE SCALE GENOMIC DNA]</scope>
    <source>
        <strain evidence="2 3">TBRC 0563</strain>
    </source>
</reference>
<feature type="domain" description="Condensation" evidence="1">
    <location>
        <begin position="13"/>
        <end position="463"/>
    </location>
</feature>
<comment type="caution">
    <text evidence="2">The sequence shown here is derived from an EMBL/GenBank/DDBJ whole genome shotgun (WGS) entry which is preliminary data.</text>
</comment>
<dbReference type="EMBL" id="JBHLZP010000726">
    <property type="protein sequence ID" value="MFB9839478.1"/>
    <property type="molecule type" value="Genomic_DNA"/>
</dbReference>
<dbReference type="SUPFAM" id="SSF52777">
    <property type="entry name" value="CoA-dependent acyltransferases"/>
    <property type="match status" value="2"/>
</dbReference>
<gene>
    <name evidence="2" type="ORF">ACFFNX_45775</name>
</gene>
<protein>
    <submittedName>
        <fullName evidence="2">Condensation domain-containing protein</fullName>
    </submittedName>
</protein>
<dbReference type="Proteomes" id="UP001589627">
    <property type="component" value="Unassembled WGS sequence"/>
</dbReference>
<organism evidence="2 3">
    <name type="scientific">Actinoallomurus acaciae</name>
    <dbReference type="NCBI Taxonomy" id="502577"/>
    <lineage>
        <taxon>Bacteria</taxon>
        <taxon>Bacillati</taxon>
        <taxon>Actinomycetota</taxon>
        <taxon>Actinomycetes</taxon>
        <taxon>Streptosporangiales</taxon>
        <taxon>Thermomonosporaceae</taxon>
        <taxon>Actinoallomurus</taxon>
    </lineage>
</organism>
<keyword evidence="3" id="KW-1185">Reference proteome</keyword>
<proteinExistence type="predicted"/>
<dbReference type="RefSeq" id="WP_378212607.1">
    <property type="nucleotide sequence ID" value="NZ_JBHLZP010000726.1"/>
</dbReference>
<dbReference type="Gene3D" id="3.30.559.30">
    <property type="entry name" value="Nonribosomal peptide synthetase, condensation domain"/>
    <property type="match status" value="1"/>
</dbReference>
<dbReference type="InterPro" id="IPR023213">
    <property type="entry name" value="CAT-like_dom_sf"/>
</dbReference>
<dbReference type="Pfam" id="PF00668">
    <property type="entry name" value="Condensation"/>
    <property type="match status" value="1"/>
</dbReference>
<dbReference type="PANTHER" id="PTHR45527">
    <property type="entry name" value="NONRIBOSOMAL PEPTIDE SYNTHETASE"/>
    <property type="match status" value="1"/>
</dbReference>
<sequence>MSDGTNARGSRIEEVLPLSPLQQGLLFHAGFDGTGDGTVDVYGAQLVIDLDGPLDADRLRNTATALAERHACLRTAFVRDVGRPLQVVLRTVEVPFTVADLTGADPDERERRRARLVARDRDTRFDLERPPLIRFLLIRLAEARHQLVVSNHHLVMDGWSTPVLLRDLFALYAAGADSPGLPPVRPYRDFLSWLAGRDDDAARAAWARALDGFEEPTPLVPGEAGPPTAFPRQVEYAIDAERTAALTALAGRIGVTPNTVVQAGWGVVLGRVTGREDVVFGATVSGRPADLSGVESTVGLFINTLPVRVELRPAETAAELLIRLQGEQADLLDAQHVGLGEIARQAGLGAAERGTGELFDTLLVFESFPFDSDAIDAAQRAAGLCVTGVDRPISTHYPLTLMVTPSGGRFEIVAKYRADLLAESGVRTLLERLDRVLHRLVTDPQVRVAELDALGDGEQAALLRQASADGPPPSGDTLADLLERGAALRP</sequence>